<protein>
    <recommendedName>
        <fullName evidence="6">Microtubule-associated protein</fullName>
    </recommendedName>
</protein>
<evidence type="ECO:0000256" key="4">
    <source>
        <dbReference type="ARBA" id="ARBA00022737"/>
    </source>
</evidence>
<feature type="compositionally biased region" description="Low complexity" evidence="7">
    <location>
        <begin position="525"/>
        <end position="545"/>
    </location>
</feature>
<dbReference type="AlphaFoldDB" id="A0A5E4Q4B3"/>
<keyword evidence="2 6" id="KW-0963">Cytoplasm</keyword>
<feature type="compositionally biased region" description="Low complexity" evidence="7">
    <location>
        <begin position="381"/>
        <end position="393"/>
    </location>
</feature>
<dbReference type="InterPro" id="IPR027324">
    <property type="entry name" value="MAP2/MAP4/Tau"/>
</dbReference>
<name>A0A5E4Q4B3_9NEOP</name>
<dbReference type="Proteomes" id="UP000324832">
    <property type="component" value="Unassembled WGS sequence"/>
</dbReference>
<dbReference type="PANTHER" id="PTHR11501:SF18">
    <property type="entry name" value="MICROTUBULE-ASSOCIATED PROTEIN"/>
    <property type="match status" value="1"/>
</dbReference>
<feature type="compositionally biased region" description="Low complexity" evidence="7">
    <location>
        <begin position="60"/>
        <end position="72"/>
    </location>
</feature>
<feature type="compositionally biased region" description="Polar residues" evidence="7">
    <location>
        <begin position="20"/>
        <end position="29"/>
    </location>
</feature>
<dbReference type="GO" id="GO:0043005">
    <property type="term" value="C:neuron projection"/>
    <property type="evidence" value="ECO:0007669"/>
    <property type="project" value="TreeGrafter"/>
</dbReference>
<dbReference type="GO" id="GO:0031175">
    <property type="term" value="P:neuron projection development"/>
    <property type="evidence" value="ECO:0007669"/>
    <property type="project" value="TreeGrafter"/>
</dbReference>
<evidence type="ECO:0000256" key="7">
    <source>
        <dbReference type="SAM" id="MobiDB-lite"/>
    </source>
</evidence>
<evidence type="ECO:0000256" key="6">
    <source>
        <dbReference type="RuleBase" id="RU000686"/>
    </source>
</evidence>
<keyword evidence="3" id="KW-0597">Phosphoprotein</keyword>
<evidence type="ECO:0000313" key="8">
    <source>
        <dbReference type="EMBL" id="VVC92538.1"/>
    </source>
</evidence>
<evidence type="ECO:0000256" key="5">
    <source>
        <dbReference type="ARBA" id="ARBA00023212"/>
    </source>
</evidence>
<dbReference type="PROSITE" id="PS00229">
    <property type="entry name" value="TAU_MAP_1"/>
    <property type="match status" value="1"/>
</dbReference>
<feature type="region of interest" description="Disordered" evidence="7">
    <location>
        <begin position="338"/>
        <end position="573"/>
    </location>
</feature>
<keyword evidence="6" id="KW-0493">Microtubule</keyword>
<feature type="compositionally biased region" description="Polar residues" evidence="7">
    <location>
        <begin position="495"/>
        <end position="511"/>
    </location>
</feature>
<dbReference type="EMBL" id="FZQP02001337">
    <property type="protein sequence ID" value="VVC92538.1"/>
    <property type="molecule type" value="Genomic_DNA"/>
</dbReference>
<feature type="compositionally biased region" description="Basic and acidic residues" evidence="7">
    <location>
        <begin position="394"/>
        <end position="421"/>
    </location>
</feature>
<dbReference type="GO" id="GO:0005874">
    <property type="term" value="C:microtubule"/>
    <property type="evidence" value="ECO:0007669"/>
    <property type="project" value="UniProtKB-KW"/>
</dbReference>
<feature type="compositionally biased region" description="Polar residues" evidence="7">
    <location>
        <begin position="348"/>
        <end position="357"/>
    </location>
</feature>
<organism evidence="8 9">
    <name type="scientific">Leptidea sinapis</name>
    <dbReference type="NCBI Taxonomy" id="189913"/>
    <lineage>
        <taxon>Eukaryota</taxon>
        <taxon>Metazoa</taxon>
        <taxon>Ecdysozoa</taxon>
        <taxon>Arthropoda</taxon>
        <taxon>Hexapoda</taxon>
        <taxon>Insecta</taxon>
        <taxon>Pterygota</taxon>
        <taxon>Neoptera</taxon>
        <taxon>Endopterygota</taxon>
        <taxon>Lepidoptera</taxon>
        <taxon>Glossata</taxon>
        <taxon>Ditrysia</taxon>
        <taxon>Papilionoidea</taxon>
        <taxon>Pieridae</taxon>
        <taxon>Dismorphiinae</taxon>
        <taxon>Leptidea</taxon>
    </lineage>
</organism>
<dbReference type="PROSITE" id="PS51491">
    <property type="entry name" value="TAU_MAP_2"/>
    <property type="match status" value="4"/>
</dbReference>
<dbReference type="GO" id="GO:0008017">
    <property type="term" value="F:microtubule binding"/>
    <property type="evidence" value="ECO:0007669"/>
    <property type="project" value="InterPro"/>
</dbReference>
<keyword evidence="4" id="KW-0677">Repeat</keyword>
<dbReference type="GO" id="GO:0000226">
    <property type="term" value="P:microtubule cytoskeleton organization"/>
    <property type="evidence" value="ECO:0007669"/>
    <property type="project" value="TreeGrafter"/>
</dbReference>
<evidence type="ECO:0000256" key="1">
    <source>
        <dbReference type="ARBA" id="ARBA00004245"/>
    </source>
</evidence>
<feature type="compositionally biased region" description="Polar residues" evidence="7">
    <location>
        <begin position="140"/>
        <end position="154"/>
    </location>
</feature>
<gene>
    <name evidence="8" type="ORF">LSINAPIS_LOCUS4966</name>
</gene>
<feature type="compositionally biased region" description="Basic and acidic residues" evidence="7">
    <location>
        <begin position="305"/>
        <end position="316"/>
    </location>
</feature>
<sequence>MEQVSNNVNRAPVETRAPGVQNSADSVANSGAGRPQPPPLLRTDSRSSLSSPSPRPPGPQIQQRPQFQPGGPVSVGPQFVQRPALLTNRAPLTNPPSGGQPVRIQSPQYRPGGPQSIAPQQGPRFQQQTPQGTSRPPAPNNLQFGPRQPTQFGNAITPDGSRPNINSQSNGSLKQGVAPALHQQVSRQPSQTSLNNLDISNTNSNKSANLDNSSVFNENQNINKMPEVNNDIPGGKGRSYSISAASGVPVNNEADRRKSVSAVSGRYDDLSGRGSGLGQIQEMRGSKDNVRGSKESIKSEASNDGNRDLIENRPDSRLSGSKMNESFMSSLSAFGIKKKTDDDDDVVLQNSLAPTKSDTNKTDLSDRSPSLTRSDESPEPKNSSQNSVVSQKSKTPEPRPKTPKTEIKPDAAHDVKTEVKKSPGPATPNKPLAKSPLLESKSPIMEPKSPIPPKNKPNELYTSETPLDSKKSTPRKIVSAPKSRPKDGDNDSGVDESTQGNDMNGSPQSPSKRLPSKLPTKEKSSSSLKPSLSRSSSKSATAKTPENPPPSDKKKVPMNKIQVGNTPSPNIKAVKSKIGSLDNSAYKPGGGRVKIENRKLDFNNVTPRIAAKNDAYTPSGGTKKITTTKLEWNVKSKVGSLQNTSYKPGGGDKKIETVKLDFKDKAKPKVASTVNITHKPGGGTVKIENQKLEFKAQSKVGSLDNVKHKPGGGDIKIFDDKDYIKQAGAQSPLPISQGHSRQEAEYLYTFY</sequence>
<evidence type="ECO:0000313" key="9">
    <source>
        <dbReference type="Proteomes" id="UP000324832"/>
    </source>
</evidence>
<comment type="subcellular location">
    <subcellularLocation>
        <location evidence="1 6">Cytoplasm</location>
        <location evidence="1 6">Cytoskeleton</location>
    </subcellularLocation>
</comment>
<dbReference type="Pfam" id="PF00418">
    <property type="entry name" value="Tubulin-binding"/>
    <property type="match status" value="4"/>
</dbReference>
<dbReference type="PANTHER" id="PTHR11501">
    <property type="entry name" value="MICROTUBULE-ASSOCIATED PROTEIN"/>
    <property type="match status" value="1"/>
</dbReference>
<reference evidence="8 9" key="1">
    <citation type="submission" date="2017-07" db="EMBL/GenBank/DDBJ databases">
        <authorList>
            <person name="Talla V."/>
            <person name="Backstrom N."/>
        </authorList>
    </citation>
    <scope>NUCLEOTIDE SEQUENCE [LARGE SCALE GENOMIC DNA]</scope>
</reference>
<dbReference type="InterPro" id="IPR001084">
    <property type="entry name" value="MAP_tubulin-bd_rpt"/>
</dbReference>
<feature type="region of interest" description="Disordered" evidence="7">
    <location>
        <begin position="1"/>
        <end position="324"/>
    </location>
</feature>
<keyword evidence="5 6" id="KW-0206">Cytoskeleton</keyword>
<keyword evidence="9" id="KW-1185">Reference proteome</keyword>
<feature type="compositionally biased region" description="Low complexity" evidence="7">
    <location>
        <begin position="119"/>
        <end position="133"/>
    </location>
</feature>
<feature type="compositionally biased region" description="Polar residues" evidence="7">
    <location>
        <begin position="183"/>
        <end position="223"/>
    </location>
</feature>
<evidence type="ECO:0000256" key="2">
    <source>
        <dbReference type="ARBA" id="ARBA00022490"/>
    </source>
</evidence>
<feature type="compositionally biased region" description="Basic and acidic residues" evidence="7">
    <location>
        <begin position="284"/>
        <end position="298"/>
    </location>
</feature>
<accession>A0A5E4Q4B3</accession>
<evidence type="ECO:0000256" key="3">
    <source>
        <dbReference type="ARBA" id="ARBA00022553"/>
    </source>
</evidence>
<proteinExistence type="predicted"/>
<feature type="compositionally biased region" description="Polar residues" evidence="7">
    <location>
        <begin position="163"/>
        <end position="173"/>
    </location>
</feature>